<feature type="compositionally biased region" description="Polar residues" evidence="1">
    <location>
        <begin position="674"/>
        <end position="683"/>
    </location>
</feature>
<feature type="compositionally biased region" description="Basic and acidic residues" evidence="1">
    <location>
        <begin position="716"/>
        <end position="732"/>
    </location>
</feature>
<evidence type="ECO:0000256" key="1">
    <source>
        <dbReference type="SAM" id="MobiDB-lite"/>
    </source>
</evidence>
<feature type="compositionally biased region" description="Polar residues" evidence="1">
    <location>
        <begin position="55"/>
        <end position="71"/>
    </location>
</feature>
<dbReference type="AlphaFoldDB" id="A0A9P6LVP2"/>
<feature type="compositionally biased region" description="Low complexity" evidence="1">
    <location>
        <begin position="492"/>
        <end position="502"/>
    </location>
</feature>
<dbReference type="GO" id="GO:0008023">
    <property type="term" value="C:transcription elongation factor complex"/>
    <property type="evidence" value="ECO:0007669"/>
    <property type="project" value="InterPro"/>
</dbReference>
<feature type="compositionally biased region" description="Basic residues" evidence="1">
    <location>
        <begin position="1043"/>
        <end position="1067"/>
    </location>
</feature>
<feature type="compositionally biased region" description="Acidic residues" evidence="1">
    <location>
        <begin position="216"/>
        <end position="242"/>
    </location>
</feature>
<dbReference type="Proteomes" id="UP000738359">
    <property type="component" value="Unassembled WGS sequence"/>
</dbReference>
<feature type="region of interest" description="Disordered" evidence="1">
    <location>
        <begin position="633"/>
        <end position="683"/>
    </location>
</feature>
<evidence type="ECO:0000313" key="4">
    <source>
        <dbReference type="Proteomes" id="UP000738359"/>
    </source>
</evidence>
<protein>
    <recommendedName>
        <fullName evidence="2">Little elongation complex subunit 2 C-terminal domain-containing protein</fullName>
    </recommendedName>
</protein>
<feature type="compositionally biased region" description="Basic and acidic residues" evidence="1">
    <location>
        <begin position="327"/>
        <end position="337"/>
    </location>
</feature>
<feature type="region of interest" description="Disordered" evidence="1">
    <location>
        <begin position="326"/>
        <end position="351"/>
    </location>
</feature>
<evidence type="ECO:0000259" key="2">
    <source>
        <dbReference type="Pfam" id="PF10505"/>
    </source>
</evidence>
<feature type="compositionally biased region" description="Low complexity" evidence="1">
    <location>
        <begin position="338"/>
        <end position="351"/>
    </location>
</feature>
<feature type="compositionally biased region" description="Low complexity" evidence="1">
    <location>
        <begin position="36"/>
        <end position="54"/>
    </location>
</feature>
<feature type="region of interest" description="Disordered" evidence="1">
    <location>
        <begin position="216"/>
        <end position="274"/>
    </location>
</feature>
<feature type="compositionally biased region" description="Low complexity" evidence="1">
    <location>
        <begin position="7"/>
        <end position="24"/>
    </location>
</feature>
<sequence>MQVQLQVGVGVEVEVGVVAGVPPGRGRGKSQGVERAASAGGAQSSAETKTTTTTGDQNQEQGSDLDTSDSNLETKADAESSSDVDSDMDPDNQQGLAADDNSDADDNSEEMQDHPQEIAPILAAEHTVTETYVDEGEQAARSIDSQHTLPFITTVEKSRPSGVLNMELYNTTSFGGRERVLEFFLHKRRLLDGDHTPEPEPSPAINDAEALPADDAGDADEAELESNAEEAGPEPDAQEDVAEQPKAKKRKVSLPISSPPLRATESSNDTSASQDSFALVQNDLTTPATPAATLPASRFDIGDLVASVASYTPEFASALQSAQIKPVKNDGGGKETTEQQQQQHHPQQKLLQPSQDVAHYYHPCILSHEHRSALTREEHRRYIMYQGILQNQHRDKQLPPLGPEDKALWTLLQEKVEQERALVRQWNARIYRSRISGFFNPAIASALEGKFQRARRRVEEEYPRPIWPTDENGVPLEKAIEVDDRYWKCSEPSSSAAAPTTPKHSKHGRKPNEHDFRRRYIPKKKAAPSVSLDPTVRQLSQEQNVHIALAASTLVALAKTLPSLASEWEIPVRVVLEDAGDGGKIKRIYVDKPLVPKRISELELTQAFYDGVLKRLAVVGSATTDVSVLSVRPTQAEAESSTLTTTSVEQGLGGGGEEGEGRGTDAPEEMSLGSMDTTESEVQASCNNVQDSTAAMDVDMGGQLSGSPGTALDLRTEEQQQDETIIHPKDEIESQDGTLDAADQQEAPFSETKSLEGDDAVNDSMEYSLWTFGTMRLLIRGRVHGYLNHTVPPRQVVLKSVLDYVPDIGLTELGRSAKAGWWMSTWIRDDRLVAVGRVDVSTNQFVRYEDPNALLQMGKIDPENPLGGIFSDLPGITIQDASTLKGKDREVQEWIKPHMRMIHYVLGKLLPLGPGQYILEHKRNDVSANVYKAVQEQSEASATAKAPSKTAHKEGRGVYDLHAAHRSSPQVLSAAHMEAGIGGGGSKPSVPDEELLLHWFGTPDQIPGTFPYAEESEPASSQQKHGGNKTRGRGGSSSVQKRGSARGRGGRGRGRGHQRGKHGAKAK</sequence>
<name>A0A9P6LVP2_MORAP</name>
<feature type="region of interest" description="Disordered" evidence="1">
    <location>
        <begin position="490"/>
        <end position="519"/>
    </location>
</feature>
<dbReference type="GO" id="GO:0045945">
    <property type="term" value="P:positive regulation of transcription by RNA polymerase III"/>
    <property type="evidence" value="ECO:0007669"/>
    <property type="project" value="TreeGrafter"/>
</dbReference>
<organism evidence="3 4">
    <name type="scientific">Mortierella alpina</name>
    <name type="common">Oleaginous fungus</name>
    <name type="synonym">Mortierella renispora</name>
    <dbReference type="NCBI Taxonomy" id="64518"/>
    <lineage>
        <taxon>Eukaryota</taxon>
        <taxon>Fungi</taxon>
        <taxon>Fungi incertae sedis</taxon>
        <taxon>Mucoromycota</taxon>
        <taxon>Mortierellomycotina</taxon>
        <taxon>Mortierellomycetes</taxon>
        <taxon>Mortierellales</taxon>
        <taxon>Mortierellaceae</taxon>
        <taxon>Mortierella</taxon>
    </lineage>
</organism>
<keyword evidence="4" id="KW-1185">Reference proteome</keyword>
<feature type="region of interest" description="Disordered" evidence="1">
    <location>
        <begin position="716"/>
        <end position="757"/>
    </location>
</feature>
<gene>
    <name evidence="3" type="ORF">BGZ70_004095</name>
</gene>
<dbReference type="EMBL" id="JAAAHY010002209">
    <property type="protein sequence ID" value="KAF9945044.1"/>
    <property type="molecule type" value="Genomic_DNA"/>
</dbReference>
<feature type="compositionally biased region" description="Polar residues" evidence="1">
    <location>
        <begin position="264"/>
        <end position="274"/>
    </location>
</feature>
<dbReference type="PANTHER" id="PTHR14633:SF3">
    <property type="entry name" value="LITTLE ELONGATION COMPLEX SUBUNIT 2"/>
    <property type="match status" value="1"/>
</dbReference>
<dbReference type="OrthoDB" id="289162at2759"/>
<accession>A0A9P6LVP2</accession>
<feature type="region of interest" description="Disordered" evidence="1">
    <location>
        <begin position="192"/>
        <end position="211"/>
    </location>
</feature>
<comment type="caution">
    <text evidence="3">The sequence shown here is derived from an EMBL/GenBank/DDBJ whole genome shotgun (WGS) entry which is preliminary data.</text>
</comment>
<dbReference type="GO" id="GO:0042796">
    <property type="term" value="P:snRNA transcription by RNA polymerase III"/>
    <property type="evidence" value="ECO:0007669"/>
    <property type="project" value="TreeGrafter"/>
</dbReference>
<dbReference type="Pfam" id="PF10505">
    <property type="entry name" value="NARG2_C"/>
    <property type="match status" value="1"/>
</dbReference>
<feature type="region of interest" description="Disordered" evidence="1">
    <location>
        <begin position="1006"/>
        <end position="1067"/>
    </location>
</feature>
<dbReference type="PANTHER" id="PTHR14633">
    <property type="entry name" value="LITTLE ELONGATION COMPLEX SUBUNIT 2"/>
    <property type="match status" value="1"/>
</dbReference>
<feature type="region of interest" description="Disordered" evidence="1">
    <location>
        <begin position="1"/>
        <end position="114"/>
    </location>
</feature>
<dbReference type="InterPro" id="IPR019535">
    <property type="entry name" value="ICE2_C"/>
</dbReference>
<feature type="domain" description="Little elongation complex subunit 2 C-terminal" evidence="2">
    <location>
        <begin position="899"/>
        <end position="1010"/>
    </location>
</feature>
<proteinExistence type="predicted"/>
<feature type="compositionally biased region" description="Acidic residues" evidence="1">
    <location>
        <begin position="80"/>
        <end position="90"/>
    </location>
</feature>
<feature type="compositionally biased region" description="Acidic residues" evidence="1">
    <location>
        <begin position="100"/>
        <end position="110"/>
    </location>
</feature>
<feature type="compositionally biased region" description="Low complexity" evidence="1">
    <location>
        <begin position="640"/>
        <end position="650"/>
    </location>
</feature>
<dbReference type="GO" id="GO:0042795">
    <property type="term" value="P:snRNA transcription by RNA polymerase II"/>
    <property type="evidence" value="ECO:0007669"/>
    <property type="project" value="TreeGrafter"/>
</dbReference>
<reference evidence="3" key="1">
    <citation type="journal article" date="2020" name="Fungal Divers.">
        <title>Resolving the Mortierellaceae phylogeny through synthesis of multi-gene phylogenetics and phylogenomics.</title>
        <authorList>
            <person name="Vandepol N."/>
            <person name="Liber J."/>
            <person name="Desiro A."/>
            <person name="Na H."/>
            <person name="Kennedy M."/>
            <person name="Barry K."/>
            <person name="Grigoriev I.V."/>
            <person name="Miller A.N."/>
            <person name="O'Donnell K."/>
            <person name="Stajich J.E."/>
            <person name="Bonito G."/>
        </authorList>
    </citation>
    <scope>NUCLEOTIDE SEQUENCE</scope>
    <source>
        <strain evidence="3">CK1249</strain>
    </source>
</reference>
<evidence type="ECO:0000313" key="3">
    <source>
        <dbReference type="EMBL" id="KAF9945044.1"/>
    </source>
</evidence>